<dbReference type="AlphaFoldDB" id="A0A328TR28"/>
<name>A0A328TR28_9GAMM</name>
<sequence>MTQQNAVLVEQSASSADELAARAIQLRELVAVFRTEQPA</sequence>
<evidence type="ECO:0000313" key="2">
    <source>
        <dbReference type="Proteomes" id="UP000244334"/>
    </source>
</evidence>
<dbReference type="EMBL" id="LJAM02000421">
    <property type="protein sequence ID" value="RAP70214.1"/>
    <property type="molecule type" value="Genomic_DNA"/>
</dbReference>
<protein>
    <submittedName>
        <fullName evidence="1">Laminin-like epi-1 domain protein</fullName>
    </submittedName>
</protein>
<comment type="caution">
    <text evidence="1">The sequence shown here is derived from an EMBL/GenBank/DDBJ whole genome shotgun (WGS) entry which is preliminary data.</text>
</comment>
<dbReference type="Proteomes" id="UP000244334">
    <property type="component" value="Unassembled WGS sequence"/>
</dbReference>
<reference evidence="1" key="1">
    <citation type="submission" date="2018-04" db="EMBL/GenBank/DDBJ databases">
        <title>Genomes of the Obligate Erwinia dacicola and Facultative Enterobacter sp. OLF Endosymbionts of the Olive Fruit fly, Bactrocera oleae.</title>
        <authorList>
            <person name="Estes A.M."/>
            <person name="Hearn D.J."/>
            <person name="Agarwal S."/>
            <person name="Pierson E.A."/>
            <person name="Dunning-Hotopp J.C."/>
        </authorList>
    </citation>
    <scope>NUCLEOTIDE SEQUENCE [LARGE SCALE GENOMIC DNA]</scope>
    <source>
        <strain evidence="1">Oroville</strain>
    </source>
</reference>
<proteinExistence type="predicted"/>
<gene>
    <name evidence="1" type="primary">tar3</name>
    <name evidence="1" type="ORF">ACZ87_02985</name>
</gene>
<keyword evidence="2" id="KW-1185">Reference proteome</keyword>
<accession>A0A328TR28</accession>
<evidence type="ECO:0000313" key="1">
    <source>
        <dbReference type="EMBL" id="RAP70214.1"/>
    </source>
</evidence>
<organism evidence="1 2">
    <name type="scientific">Candidatus Erwinia dacicola</name>
    <dbReference type="NCBI Taxonomy" id="252393"/>
    <lineage>
        <taxon>Bacteria</taxon>
        <taxon>Pseudomonadati</taxon>
        <taxon>Pseudomonadota</taxon>
        <taxon>Gammaproteobacteria</taxon>
        <taxon>Enterobacterales</taxon>
        <taxon>Erwiniaceae</taxon>
        <taxon>Erwinia</taxon>
    </lineage>
</organism>